<dbReference type="InterPro" id="IPR024775">
    <property type="entry name" value="DinB-like"/>
</dbReference>
<evidence type="ECO:0000313" key="3">
    <source>
        <dbReference type="Proteomes" id="UP000254060"/>
    </source>
</evidence>
<sequence length="162" mass="18299">MTNTSNVIDEFASYTAWLNTLTELDESAWEKTIATDKWSIKAIILHIAHWDNHLLNVIIPAVKNGEGMIFPEFDSFNARATQKAKRLSGEKVLTFAKASRSSLIEGLTSLRHETMTMHTTANGATHCPHQGVPYTLAYIVTEFIEHDRHHQQQVDRVIGMKP</sequence>
<dbReference type="InterPro" id="IPR034660">
    <property type="entry name" value="DinB/YfiT-like"/>
</dbReference>
<proteinExistence type="predicted"/>
<dbReference type="AlphaFoldDB" id="A0A377FUJ6"/>
<evidence type="ECO:0000313" key="2">
    <source>
        <dbReference type="EMBL" id="STO08166.1"/>
    </source>
</evidence>
<dbReference type="STRING" id="1397694.GCA_000702585_02032"/>
<dbReference type="Proteomes" id="UP000254060">
    <property type="component" value="Unassembled WGS sequence"/>
</dbReference>
<evidence type="ECO:0000259" key="1">
    <source>
        <dbReference type="Pfam" id="PF12867"/>
    </source>
</evidence>
<dbReference type="Pfam" id="PF12867">
    <property type="entry name" value="DinB_2"/>
    <property type="match status" value="1"/>
</dbReference>
<dbReference type="RefSeq" id="WP_029335060.1">
    <property type="nucleotide sequence ID" value="NZ_UGGP01000001.1"/>
</dbReference>
<dbReference type="SUPFAM" id="SSF109854">
    <property type="entry name" value="DinB/YfiT-like putative metalloenzymes"/>
    <property type="match status" value="1"/>
</dbReference>
<reference evidence="2 3" key="1">
    <citation type="submission" date="2018-06" db="EMBL/GenBank/DDBJ databases">
        <authorList>
            <consortium name="Pathogen Informatics"/>
            <person name="Doyle S."/>
        </authorList>
    </citation>
    <scope>NUCLEOTIDE SEQUENCE [LARGE SCALE GENOMIC DNA]</scope>
    <source>
        <strain evidence="2 3">NCTC13163</strain>
    </source>
</reference>
<dbReference type="OrthoDB" id="2964295at2"/>
<organism evidence="2 3">
    <name type="scientific">Exiguobacterium aurantiacum</name>
    <dbReference type="NCBI Taxonomy" id="33987"/>
    <lineage>
        <taxon>Bacteria</taxon>
        <taxon>Bacillati</taxon>
        <taxon>Bacillota</taxon>
        <taxon>Bacilli</taxon>
        <taxon>Bacillales</taxon>
        <taxon>Bacillales Family XII. Incertae Sedis</taxon>
        <taxon>Exiguobacterium</taxon>
    </lineage>
</organism>
<name>A0A377FUJ6_9BACL</name>
<accession>A0A377FUJ6</accession>
<dbReference type="Gene3D" id="1.20.120.450">
    <property type="entry name" value="dinb family like domain"/>
    <property type="match status" value="1"/>
</dbReference>
<gene>
    <name evidence="2" type="ORF">NCTC13163_01535</name>
</gene>
<dbReference type="EMBL" id="UGGP01000001">
    <property type="protein sequence ID" value="STO08166.1"/>
    <property type="molecule type" value="Genomic_DNA"/>
</dbReference>
<protein>
    <submittedName>
        <fullName evidence="2">DinB superfamily</fullName>
    </submittedName>
</protein>
<feature type="domain" description="DinB-like" evidence="1">
    <location>
        <begin position="15"/>
        <end position="154"/>
    </location>
</feature>